<feature type="region of interest" description="Disordered" evidence="1">
    <location>
        <begin position="1"/>
        <end position="49"/>
    </location>
</feature>
<feature type="region of interest" description="Disordered" evidence="1">
    <location>
        <begin position="450"/>
        <end position="470"/>
    </location>
</feature>
<accession>A0A8E5HT66</accession>
<dbReference type="GeneID" id="66066077"/>
<organism evidence="2 3">
    <name type="scientific">Ustilaginoidea virens</name>
    <name type="common">Rice false smut fungus</name>
    <name type="synonym">Villosiclava virens</name>
    <dbReference type="NCBI Taxonomy" id="1159556"/>
    <lineage>
        <taxon>Eukaryota</taxon>
        <taxon>Fungi</taxon>
        <taxon>Dikarya</taxon>
        <taxon>Ascomycota</taxon>
        <taxon>Pezizomycotina</taxon>
        <taxon>Sordariomycetes</taxon>
        <taxon>Hypocreomycetidae</taxon>
        <taxon>Hypocreales</taxon>
        <taxon>Clavicipitaceae</taxon>
        <taxon>Ustilaginoidea</taxon>
    </lineage>
</organism>
<dbReference type="OrthoDB" id="5336565at2759"/>
<protein>
    <submittedName>
        <fullName evidence="2">Uncharacterized protein</fullName>
    </submittedName>
</protein>
<feature type="region of interest" description="Disordered" evidence="1">
    <location>
        <begin position="120"/>
        <end position="183"/>
    </location>
</feature>
<feature type="compositionally biased region" description="Polar residues" evidence="1">
    <location>
        <begin position="485"/>
        <end position="499"/>
    </location>
</feature>
<reference evidence="2" key="1">
    <citation type="submission" date="2020-03" db="EMBL/GenBank/DDBJ databases">
        <title>A mixture of massive structural variations and highly conserved coding sequences in Ustilaginoidea virens genome.</title>
        <authorList>
            <person name="Zhang K."/>
            <person name="Zhao Z."/>
            <person name="Zhang Z."/>
            <person name="Li Y."/>
            <person name="Hsiang T."/>
            <person name="Sun W."/>
        </authorList>
    </citation>
    <scope>NUCLEOTIDE SEQUENCE</scope>
    <source>
        <strain evidence="2">UV-8b</strain>
    </source>
</reference>
<proteinExistence type="predicted"/>
<dbReference type="EMBL" id="CP072756">
    <property type="protein sequence ID" value="QUC21057.1"/>
    <property type="molecule type" value="Genomic_DNA"/>
</dbReference>
<dbReference type="RefSeq" id="XP_042998730.1">
    <property type="nucleotide sequence ID" value="XM_043142797.1"/>
</dbReference>
<evidence type="ECO:0000313" key="3">
    <source>
        <dbReference type="Proteomes" id="UP000027002"/>
    </source>
</evidence>
<gene>
    <name evidence="2" type="ORF">UV8b_05300</name>
</gene>
<name>A0A8E5HT66_USTVR</name>
<evidence type="ECO:0000313" key="2">
    <source>
        <dbReference type="EMBL" id="QUC21057.1"/>
    </source>
</evidence>
<feature type="compositionally biased region" description="Polar residues" evidence="1">
    <location>
        <begin position="135"/>
        <end position="167"/>
    </location>
</feature>
<evidence type="ECO:0000256" key="1">
    <source>
        <dbReference type="SAM" id="MobiDB-lite"/>
    </source>
</evidence>
<keyword evidence="3" id="KW-1185">Reference proteome</keyword>
<sequence length="531" mass="58398">MDENVVISPRKRRRQSNHGQPPTDAWQRQLEKQKLDHPAQPPPSFWDNLSEIPLTRSALRELDRRNHESARLAGGSSHKPGCHPVTGRPTEAKQRLHAADCLSRCTPKSLGLIKRIARQGGPDLSGLRGYPEPSTALTEGMSQSSLGRRKQGSASPLKNMSASNTEGTKSTKNTKRTKSTGPYDRAFQQHLIDHGIYPDLYQYPDGRATPQPENIEEIREVLRQPRPSLSPSRFSEDDFFHFRQAAAHVSKERQVTTTVIPIIEGNVGDRKCVAGQIPFTNLDPLTDGTLVPGNPDLYYGARPEQLDRKIRSELGGFIVPSTQHDLPVAPNFSLAVKGPDGSSAVAERQACYDGALQARGMQRLLSYGEPSPVYDNRAHAVTCTYLDGQIKMYTSHPVPSSNPRAKSEYVMTQINAYALTGNRDSFRQGVAAYRNARDWAKQQRDEAITQANNEVTDSTIATSASENNPALSFETDISVAETMTGDASQGASTPRNNAPSHDPDSDTSADDLSMDFVSKRAKIQSTTKESK</sequence>
<feature type="region of interest" description="Disordered" evidence="1">
    <location>
        <begin position="65"/>
        <end position="88"/>
    </location>
</feature>
<dbReference type="KEGG" id="uvi:66066077"/>
<dbReference type="Proteomes" id="UP000027002">
    <property type="component" value="Chromosome 4"/>
</dbReference>
<feature type="region of interest" description="Disordered" evidence="1">
    <location>
        <begin position="483"/>
        <end position="531"/>
    </location>
</feature>
<dbReference type="AlphaFoldDB" id="A0A8E5HT66"/>